<feature type="domain" description="N-acetyltransferase" evidence="1">
    <location>
        <begin position="6"/>
        <end position="148"/>
    </location>
</feature>
<dbReference type="Gene3D" id="3.40.630.30">
    <property type="match status" value="1"/>
</dbReference>
<name>A0A433JEP3_9PROT</name>
<dbReference type="Proteomes" id="UP000280346">
    <property type="component" value="Unassembled WGS sequence"/>
</dbReference>
<keyword evidence="3" id="KW-1185">Reference proteome</keyword>
<dbReference type="CDD" id="cd04301">
    <property type="entry name" value="NAT_SF"/>
    <property type="match status" value="1"/>
</dbReference>
<sequence length="148" mass="16494">MPIRTVRFDELTTRELYDLLWMRQSVLVVEQASPYPDLDGRDPDALHLIATRSGDPAPVGCARCFGPGADGTTAFGRLVVHPSERKTGLGRELVAASLAHLAERWPGHDVVIGAQLYLERFYGSFGFRRTSEVYDDGGIPHIEMRLNR</sequence>
<accession>A0A433JEP3</accession>
<comment type="caution">
    <text evidence="2">The sequence shown here is derived from an EMBL/GenBank/DDBJ whole genome shotgun (WGS) entry which is preliminary data.</text>
</comment>
<reference evidence="2 3" key="1">
    <citation type="submission" date="2018-12" db="EMBL/GenBank/DDBJ databases">
        <authorList>
            <person name="Yang Y."/>
        </authorList>
    </citation>
    <scope>NUCLEOTIDE SEQUENCE [LARGE SCALE GENOMIC DNA]</scope>
    <source>
        <strain evidence="2 3">GSF71</strain>
    </source>
</reference>
<keyword evidence="2" id="KW-0808">Transferase</keyword>
<evidence type="ECO:0000259" key="1">
    <source>
        <dbReference type="PROSITE" id="PS51186"/>
    </source>
</evidence>
<dbReference type="SUPFAM" id="SSF55729">
    <property type="entry name" value="Acyl-CoA N-acyltransferases (Nat)"/>
    <property type="match status" value="1"/>
</dbReference>
<dbReference type="RefSeq" id="WP_126993836.1">
    <property type="nucleotide sequence ID" value="NZ_JBNPXW010000001.1"/>
</dbReference>
<dbReference type="AlphaFoldDB" id="A0A433JEP3"/>
<proteinExistence type="predicted"/>
<dbReference type="OrthoDB" id="9796171at2"/>
<dbReference type="Pfam" id="PF13673">
    <property type="entry name" value="Acetyltransf_10"/>
    <property type="match status" value="1"/>
</dbReference>
<dbReference type="GO" id="GO:0016747">
    <property type="term" value="F:acyltransferase activity, transferring groups other than amino-acyl groups"/>
    <property type="evidence" value="ECO:0007669"/>
    <property type="project" value="InterPro"/>
</dbReference>
<gene>
    <name evidence="2" type="ORF">EJ913_00620</name>
</gene>
<evidence type="ECO:0000313" key="3">
    <source>
        <dbReference type="Proteomes" id="UP000280346"/>
    </source>
</evidence>
<dbReference type="InterPro" id="IPR000182">
    <property type="entry name" value="GNAT_dom"/>
</dbReference>
<dbReference type="EMBL" id="RZIJ01000001">
    <property type="protein sequence ID" value="RUQ75658.1"/>
    <property type="molecule type" value="Genomic_DNA"/>
</dbReference>
<organism evidence="2 3">
    <name type="scientific">Azospirillum doebereinerae</name>
    <dbReference type="NCBI Taxonomy" id="92933"/>
    <lineage>
        <taxon>Bacteria</taxon>
        <taxon>Pseudomonadati</taxon>
        <taxon>Pseudomonadota</taxon>
        <taxon>Alphaproteobacteria</taxon>
        <taxon>Rhodospirillales</taxon>
        <taxon>Azospirillaceae</taxon>
        <taxon>Azospirillum</taxon>
    </lineage>
</organism>
<dbReference type="InterPro" id="IPR016181">
    <property type="entry name" value="Acyl_CoA_acyltransferase"/>
</dbReference>
<protein>
    <submittedName>
        <fullName evidence="2">GNAT family N-acetyltransferase</fullName>
    </submittedName>
</protein>
<evidence type="ECO:0000313" key="2">
    <source>
        <dbReference type="EMBL" id="RUQ75658.1"/>
    </source>
</evidence>
<dbReference type="PROSITE" id="PS51186">
    <property type="entry name" value="GNAT"/>
    <property type="match status" value="1"/>
</dbReference>